<evidence type="ECO:0000313" key="1">
    <source>
        <dbReference type="EMBL" id="MBB5235148.1"/>
    </source>
</evidence>
<dbReference type="RefSeq" id="WP_184029890.1">
    <property type="nucleotide sequence ID" value="NZ_JACHFN010000009.1"/>
</dbReference>
<dbReference type="PANTHER" id="PTHR48228:SF5">
    <property type="entry name" value="ALPHA-METHYLACYL-COA RACEMASE"/>
    <property type="match status" value="1"/>
</dbReference>
<sequence length="284" mass="29472">MSGPLHGLTVLSLALNLPGPLAAAALREGGARVVKVEPPGGDPFQALAPEWYAELTQGVEVTTLDLKTPPGQAALHTHLAGADLLLTSSRPAALARLGVGGAALAARYPRLCRVLIVGDTREPEVPGHDLTYQAEAGLLDPARPAMPRTLLADLLGGREAHAAALALLLGRERGGTERERRVGLGDAARWAAGPLRHGLTAPGGPLSGAQDRYQLYATADGTVAVAALEDHFAARWRALTSPDPQATVRARPTAHWLRQAREHDLPLCEVAGEGAAGRGAAGDD</sequence>
<gene>
    <name evidence="1" type="ORF">HNQ09_002596</name>
</gene>
<dbReference type="GO" id="GO:0016740">
    <property type="term" value="F:transferase activity"/>
    <property type="evidence" value="ECO:0007669"/>
    <property type="project" value="UniProtKB-KW"/>
</dbReference>
<dbReference type="SUPFAM" id="SSF89796">
    <property type="entry name" value="CoA-transferase family III (CaiB/BaiF)"/>
    <property type="match status" value="1"/>
</dbReference>
<dbReference type="EMBL" id="JACHFN010000009">
    <property type="protein sequence ID" value="MBB5235148.1"/>
    <property type="molecule type" value="Genomic_DNA"/>
</dbReference>
<dbReference type="AlphaFoldDB" id="A0A7W8GH51"/>
<dbReference type="PANTHER" id="PTHR48228">
    <property type="entry name" value="SUCCINYL-COA--D-CITRAMALATE COA-TRANSFERASE"/>
    <property type="match status" value="1"/>
</dbReference>
<proteinExistence type="predicted"/>
<dbReference type="Pfam" id="PF02515">
    <property type="entry name" value="CoA_transf_3"/>
    <property type="match status" value="1"/>
</dbReference>
<name>A0A7W8GH51_9DEIO</name>
<reference evidence="1 2" key="1">
    <citation type="submission" date="2020-08" db="EMBL/GenBank/DDBJ databases">
        <title>Genomic Encyclopedia of Type Strains, Phase IV (KMG-IV): sequencing the most valuable type-strain genomes for metagenomic binning, comparative biology and taxonomic classification.</title>
        <authorList>
            <person name="Goeker M."/>
        </authorList>
    </citation>
    <scope>NUCLEOTIDE SEQUENCE [LARGE SCALE GENOMIC DNA]</scope>
    <source>
        <strain evidence="1 2">DSM 101791</strain>
    </source>
</reference>
<dbReference type="InterPro" id="IPR023606">
    <property type="entry name" value="CoA-Trfase_III_dom_1_sf"/>
</dbReference>
<accession>A0A7W8GH51</accession>
<comment type="caution">
    <text evidence="1">The sequence shown here is derived from an EMBL/GenBank/DDBJ whole genome shotgun (WGS) entry which is preliminary data.</text>
</comment>
<evidence type="ECO:0000313" key="2">
    <source>
        <dbReference type="Proteomes" id="UP000525389"/>
    </source>
</evidence>
<dbReference type="Proteomes" id="UP000525389">
    <property type="component" value="Unassembled WGS sequence"/>
</dbReference>
<protein>
    <submittedName>
        <fullName evidence="1">Crotonobetainyl-CoA:carnitine CoA-transferase CaiB-like acyl-CoA transferase</fullName>
    </submittedName>
</protein>
<dbReference type="InterPro" id="IPR003673">
    <property type="entry name" value="CoA-Trfase_fam_III"/>
</dbReference>
<keyword evidence="1" id="KW-0808">Transferase</keyword>
<dbReference type="InterPro" id="IPR050509">
    <property type="entry name" value="CoA-transferase_III"/>
</dbReference>
<dbReference type="Gene3D" id="3.40.50.10540">
    <property type="entry name" value="Crotonobetainyl-coa:carnitine coa-transferase, domain 1"/>
    <property type="match status" value="1"/>
</dbReference>
<organism evidence="1 2">
    <name type="scientific">Deinococcus budaensis</name>
    <dbReference type="NCBI Taxonomy" id="1665626"/>
    <lineage>
        <taxon>Bacteria</taxon>
        <taxon>Thermotogati</taxon>
        <taxon>Deinococcota</taxon>
        <taxon>Deinococci</taxon>
        <taxon>Deinococcales</taxon>
        <taxon>Deinococcaceae</taxon>
        <taxon>Deinococcus</taxon>
    </lineage>
</organism>
<keyword evidence="2" id="KW-1185">Reference proteome</keyword>